<dbReference type="EMBL" id="WOCD01000003">
    <property type="protein sequence ID" value="MUH71825.1"/>
    <property type="molecule type" value="Genomic_DNA"/>
</dbReference>
<name>A0A6N8F5J9_9GAMM</name>
<keyword evidence="1" id="KW-0670">Pyruvate</keyword>
<evidence type="ECO:0000313" key="2">
    <source>
        <dbReference type="Proteomes" id="UP000439994"/>
    </source>
</evidence>
<accession>A0A6N8F5J9</accession>
<comment type="caution">
    <text evidence="1">The sequence shown here is derived from an EMBL/GenBank/DDBJ whole genome shotgun (WGS) entry which is preliminary data.</text>
</comment>
<keyword evidence="2" id="KW-1185">Reference proteome</keyword>
<protein>
    <submittedName>
        <fullName evidence="1">Phosphoenolpyruvate carboxylase</fullName>
    </submittedName>
</protein>
<evidence type="ECO:0000313" key="1">
    <source>
        <dbReference type="EMBL" id="MUH71825.1"/>
    </source>
</evidence>
<reference evidence="1 2" key="1">
    <citation type="submission" date="2019-11" db="EMBL/GenBank/DDBJ databases">
        <title>P. haliotis isolates from Z. marina roots.</title>
        <authorList>
            <person name="Cohen M."/>
            <person name="Jospin G."/>
            <person name="Eisen J.A."/>
            <person name="Coil D.A."/>
        </authorList>
    </citation>
    <scope>NUCLEOTIDE SEQUENCE [LARGE SCALE GENOMIC DNA]</scope>
    <source>
        <strain evidence="1 2">UCD-MCMsp1aY</strain>
    </source>
</reference>
<dbReference type="RefSeq" id="WP_155694948.1">
    <property type="nucleotide sequence ID" value="NZ_WOCD01000003.1"/>
</dbReference>
<dbReference type="AlphaFoldDB" id="A0A6N8F5J9"/>
<sequence length="406" mass="45859">MNYNLKKAGSSLLNALSNHSELVMEAYFSGSINEADYTPKVINNLLDLKVIWRPENERQLRLRPALRTLLEESLQDENNRQIDANIGSSLVSIKTQAEHYKEALNAGRFKEAESMLSDVTERVYSLTDMLATNVRLLWSRISNEFGYVATVDAKIRENELAQSQVSELLNQLSMFQFDQLSDISGSHRELRHLLVVTLQSSFAHCTQELSLAQAKLIDLLGRFREFKGRTRLLKGFVLHLEQNPSFAPQNYSTMSNVPALFNVAENTIAAAAIDVNNVEQEQSLLEVMSNIKHVNRQRDTRTNLNNASPLTMQDENAIELQESLLKSEVDAFFCAVIDSGTNQTALDYYKAKNLDFDPEVWLYQVIGGFHGLPEQDKSYFALETRGVPDPVFSGNFVITDIEIGLQ</sequence>
<organism evidence="1 2">
    <name type="scientific">Psychrosphaera haliotis</name>
    <dbReference type="NCBI Taxonomy" id="555083"/>
    <lineage>
        <taxon>Bacteria</taxon>
        <taxon>Pseudomonadati</taxon>
        <taxon>Pseudomonadota</taxon>
        <taxon>Gammaproteobacteria</taxon>
        <taxon>Alteromonadales</taxon>
        <taxon>Pseudoalteromonadaceae</taxon>
        <taxon>Psychrosphaera</taxon>
    </lineage>
</organism>
<proteinExistence type="predicted"/>
<dbReference type="OrthoDB" id="8565078at2"/>
<gene>
    <name evidence="1" type="ORF">GNP35_04645</name>
</gene>
<dbReference type="Proteomes" id="UP000439994">
    <property type="component" value="Unassembled WGS sequence"/>
</dbReference>